<dbReference type="AlphaFoldDB" id="A0A9P4NDL8"/>
<dbReference type="InterPro" id="IPR003653">
    <property type="entry name" value="Peptidase_C48_C"/>
</dbReference>
<protein>
    <submittedName>
        <fullName evidence="7">Cysteine proteinase</fullName>
    </submittedName>
</protein>
<name>A0A9P4NDL8_9PEZI</name>
<dbReference type="Proteomes" id="UP000800235">
    <property type="component" value="Unassembled WGS sequence"/>
</dbReference>
<keyword evidence="4" id="KW-0788">Thiol protease</keyword>
<dbReference type="GO" id="GO:0008234">
    <property type="term" value="F:cysteine-type peptidase activity"/>
    <property type="evidence" value="ECO:0007669"/>
    <property type="project" value="UniProtKB-KW"/>
</dbReference>
<evidence type="ECO:0000256" key="2">
    <source>
        <dbReference type="ARBA" id="ARBA00022670"/>
    </source>
</evidence>
<dbReference type="GO" id="GO:0006508">
    <property type="term" value="P:proteolysis"/>
    <property type="evidence" value="ECO:0007669"/>
    <property type="project" value="UniProtKB-KW"/>
</dbReference>
<evidence type="ECO:0000313" key="8">
    <source>
        <dbReference type="Proteomes" id="UP000800235"/>
    </source>
</evidence>
<sequence>MKGPIDSTPEPGGGDNDDDRDAMDPFDLNLHPDHLNRLRNNEMLDDRLIAHLLRCFSVAANSWAIVDSLHLLQMPPPDKLKALYASKETLFIPVHHQNAAAHWSCLVVTNPNISPVAHHYDSCPNPSHSAAARDYVTDIFDVLQPRRLQPRRMVIFRDVNSARQRNGVDCGIFVLVNAIYLLLGLQPPATDVDSNLWRRVFAAMLCSKDQQHMSDLSEAIKRRSPVAGVQDAQQVL</sequence>
<dbReference type="OrthoDB" id="3946778at2759"/>
<reference evidence="7" key="1">
    <citation type="journal article" date="2020" name="Stud. Mycol.">
        <title>101 Dothideomycetes genomes: a test case for predicting lifestyles and emergence of pathogens.</title>
        <authorList>
            <person name="Haridas S."/>
            <person name="Albert R."/>
            <person name="Binder M."/>
            <person name="Bloem J."/>
            <person name="Labutti K."/>
            <person name="Salamov A."/>
            <person name="Andreopoulos B."/>
            <person name="Baker S."/>
            <person name="Barry K."/>
            <person name="Bills G."/>
            <person name="Bluhm B."/>
            <person name="Cannon C."/>
            <person name="Castanera R."/>
            <person name="Culley D."/>
            <person name="Daum C."/>
            <person name="Ezra D."/>
            <person name="Gonzalez J."/>
            <person name="Henrissat B."/>
            <person name="Kuo A."/>
            <person name="Liang C."/>
            <person name="Lipzen A."/>
            <person name="Lutzoni F."/>
            <person name="Magnuson J."/>
            <person name="Mondo S."/>
            <person name="Nolan M."/>
            <person name="Ohm R."/>
            <person name="Pangilinan J."/>
            <person name="Park H.-J."/>
            <person name="Ramirez L."/>
            <person name="Alfaro M."/>
            <person name="Sun H."/>
            <person name="Tritt A."/>
            <person name="Yoshinaga Y."/>
            <person name="Zwiers L.-H."/>
            <person name="Turgeon B."/>
            <person name="Goodwin S."/>
            <person name="Spatafora J."/>
            <person name="Crous P."/>
            <person name="Grigoriev I."/>
        </authorList>
    </citation>
    <scope>NUCLEOTIDE SEQUENCE</scope>
    <source>
        <strain evidence="7">CBS 130266</strain>
    </source>
</reference>
<dbReference type="Gene3D" id="3.40.395.10">
    <property type="entry name" value="Adenoviral Proteinase, Chain A"/>
    <property type="match status" value="1"/>
</dbReference>
<proteinExistence type="inferred from homology"/>
<dbReference type="PROSITE" id="PS50600">
    <property type="entry name" value="ULP_PROTEASE"/>
    <property type="match status" value="1"/>
</dbReference>
<dbReference type="Pfam" id="PF02902">
    <property type="entry name" value="Peptidase_C48"/>
    <property type="match status" value="1"/>
</dbReference>
<gene>
    <name evidence="7" type="ORF">EJ08DRAFT_142608</name>
</gene>
<evidence type="ECO:0000256" key="5">
    <source>
        <dbReference type="SAM" id="MobiDB-lite"/>
    </source>
</evidence>
<keyword evidence="2" id="KW-0645">Protease</keyword>
<evidence type="ECO:0000259" key="6">
    <source>
        <dbReference type="PROSITE" id="PS50600"/>
    </source>
</evidence>
<dbReference type="PANTHER" id="PTHR46468:SF1">
    <property type="entry name" value="SENTRIN-SPECIFIC PROTEASE 8"/>
    <property type="match status" value="1"/>
</dbReference>
<evidence type="ECO:0000256" key="4">
    <source>
        <dbReference type="ARBA" id="ARBA00022807"/>
    </source>
</evidence>
<comment type="caution">
    <text evidence="7">The sequence shown here is derived from an EMBL/GenBank/DDBJ whole genome shotgun (WGS) entry which is preliminary data.</text>
</comment>
<dbReference type="SUPFAM" id="SSF54001">
    <property type="entry name" value="Cysteine proteinases"/>
    <property type="match status" value="1"/>
</dbReference>
<comment type="similarity">
    <text evidence="1">Belongs to the peptidase C48 family.</text>
</comment>
<feature type="region of interest" description="Disordered" evidence="5">
    <location>
        <begin position="1"/>
        <end position="28"/>
    </location>
</feature>
<dbReference type="InterPro" id="IPR038765">
    <property type="entry name" value="Papain-like_cys_pep_sf"/>
</dbReference>
<keyword evidence="3" id="KW-0378">Hydrolase</keyword>
<dbReference type="InterPro" id="IPR044613">
    <property type="entry name" value="Nep1/2-like"/>
</dbReference>
<keyword evidence="8" id="KW-1185">Reference proteome</keyword>
<dbReference type="EMBL" id="MU007206">
    <property type="protein sequence ID" value="KAF2415459.1"/>
    <property type="molecule type" value="Genomic_DNA"/>
</dbReference>
<feature type="domain" description="Ubiquitin-like protease family profile" evidence="6">
    <location>
        <begin position="1"/>
        <end position="181"/>
    </location>
</feature>
<dbReference type="PANTHER" id="PTHR46468">
    <property type="entry name" value="SENTRIN-SPECIFIC PROTEASE 8"/>
    <property type="match status" value="1"/>
</dbReference>
<dbReference type="GO" id="GO:0000338">
    <property type="term" value="P:protein deneddylation"/>
    <property type="evidence" value="ECO:0007669"/>
    <property type="project" value="TreeGrafter"/>
</dbReference>
<evidence type="ECO:0000313" key="7">
    <source>
        <dbReference type="EMBL" id="KAF2415459.1"/>
    </source>
</evidence>
<accession>A0A9P4NDL8</accession>
<evidence type="ECO:0000256" key="3">
    <source>
        <dbReference type="ARBA" id="ARBA00022801"/>
    </source>
</evidence>
<dbReference type="GO" id="GO:0019784">
    <property type="term" value="F:deNEDDylase activity"/>
    <property type="evidence" value="ECO:0007669"/>
    <property type="project" value="InterPro"/>
</dbReference>
<organism evidence="7 8">
    <name type="scientific">Tothia fuscella</name>
    <dbReference type="NCBI Taxonomy" id="1048955"/>
    <lineage>
        <taxon>Eukaryota</taxon>
        <taxon>Fungi</taxon>
        <taxon>Dikarya</taxon>
        <taxon>Ascomycota</taxon>
        <taxon>Pezizomycotina</taxon>
        <taxon>Dothideomycetes</taxon>
        <taxon>Pleosporomycetidae</taxon>
        <taxon>Venturiales</taxon>
        <taxon>Cylindrosympodiaceae</taxon>
        <taxon>Tothia</taxon>
    </lineage>
</organism>
<evidence type="ECO:0000256" key="1">
    <source>
        <dbReference type="ARBA" id="ARBA00005234"/>
    </source>
</evidence>